<dbReference type="SMART" id="SM00248">
    <property type="entry name" value="ANK"/>
    <property type="match status" value="4"/>
</dbReference>
<reference evidence="4" key="1">
    <citation type="submission" date="2024-07" db="EMBL/GenBank/DDBJ databases">
        <title>Two chromosome-level genome assemblies of Korean endemic species Abeliophyllum distichum and Forsythia ovata (Oleaceae).</title>
        <authorList>
            <person name="Jang H."/>
        </authorList>
    </citation>
    <scope>NUCLEOTIDE SEQUENCE [LARGE SCALE GENOMIC DNA]</scope>
</reference>
<feature type="transmembrane region" description="Helical" evidence="1">
    <location>
        <begin position="513"/>
        <end position="532"/>
    </location>
</feature>
<feature type="transmembrane region" description="Helical" evidence="1">
    <location>
        <begin position="482"/>
        <end position="507"/>
    </location>
</feature>
<keyword evidence="1" id="KW-0472">Membrane</keyword>
<accession>A0ABD1WVQ0</accession>
<evidence type="ECO:0000256" key="1">
    <source>
        <dbReference type="SAM" id="Phobius"/>
    </source>
</evidence>
<dbReference type="InterPro" id="IPR002110">
    <property type="entry name" value="Ankyrin_rpt"/>
</dbReference>
<dbReference type="PANTHER" id="PTHR24177">
    <property type="entry name" value="CASKIN"/>
    <property type="match status" value="1"/>
</dbReference>
<evidence type="ECO:0000259" key="2">
    <source>
        <dbReference type="Pfam" id="PF13962"/>
    </source>
</evidence>
<dbReference type="SUPFAM" id="SSF48403">
    <property type="entry name" value="Ankyrin repeat"/>
    <property type="match status" value="1"/>
</dbReference>
<dbReference type="Pfam" id="PF12796">
    <property type="entry name" value="Ank_2"/>
    <property type="match status" value="1"/>
</dbReference>
<comment type="caution">
    <text evidence="3">The sequence shown here is derived from an EMBL/GenBank/DDBJ whole genome shotgun (WGS) entry which is preliminary data.</text>
</comment>
<feature type="transmembrane region" description="Helical" evidence="1">
    <location>
        <begin position="395"/>
        <end position="419"/>
    </location>
</feature>
<dbReference type="InterPro" id="IPR026961">
    <property type="entry name" value="PGG_dom"/>
</dbReference>
<sequence length="552" mass="61671">MKKKKKLQSSRSEDNDDIVDDVEDAPNWLQQVYDALIHGKERVVNGFLRQYKTSAFKERLTASGETALMVAIKGGHGHIINKLVSLTPQELLALKDNSDNTALHAAAQLDNVKAAQLLVNKNHELLNFSNKNGRLPIQLAAIRGHREMTSYLFSVGIKDEIHSNLLKHADGENLMFRLVTARFYDLALQLLDHNQEVALGLQSPLELLAKDPSVFPSGTHYSIWESFFYTLPPMKRICNEKLMHHQAIQLVKHSCSIIAQRSTQLSSIEIRESFLEGARNGIEEIVTEILHYFPAVIEERDDNGYSIVHQKNNIDHSKDGNYNNILHLAGYRPRQDRLDLGPGPILQMQRELQWFMEIEKLVTREESLSINFKGKTPLTIFNEEHNDLASKEIQWVTGMASACSVAASLIATVAFAAAITVPGGNNSNGLPIFSSESSFLVFAVSDALALFTSITCVLYFLSIFTCRYGVEDFLYTLPNRVIYGLICLILSVISLMVAFSSTLFLVFAKKNPLILIPIVALTCVPVISYTFIQLPPLLVMIKSTYGPGLLAK</sequence>
<organism evidence="3 4">
    <name type="scientific">Forsythia ovata</name>
    <dbReference type="NCBI Taxonomy" id="205694"/>
    <lineage>
        <taxon>Eukaryota</taxon>
        <taxon>Viridiplantae</taxon>
        <taxon>Streptophyta</taxon>
        <taxon>Embryophyta</taxon>
        <taxon>Tracheophyta</taxon>
        <taxon>Spermatophyta</taxon>
        <taxon>Magnoliopsida</taxon>
        <taxon>eudicotyledons</taxon>
        <taxon>Gunneridae</taxon>
        <taxon>Pentapetalae</taxon>
        <taxon>asterids</taxon>
        <taxon>lamiids</taxon>
        <taxon>Lamiales</taxon>
        <taxon>Oleaceae</taxon>
        <taxon>Forsythieae</taxon>
        <taxon>Forsythia</taxon>
    </lineage>
</organism>
<evidence type="ECO:0000313" key="4">
    <source>
        <dbReference type="Proteomes" id="UP001604277"/>
    </source>
</evidence>
<dbReference type="EMBL" id="JBFOLJ010000002">
    <property type="protein sequence ID" value="KAL2553785.1"/>
    <property type="molecule type" value="Genomic_DNA"/>
</dbReference>
<dbReference type="PANTHER" id="PTHR24177:SF482">
    <property type="entry name" value="PGG DOMAIN-CONTAINING PROTEIN"/>
    <property type="match status" value="1"/>
</dbReference>
<feature type="transmembrane region" description="Helical" evidence="1">
    <location>
        <begin position="439"/>
        <end position="461"/>
    </location>
</feature>
<dbReference type="AlphaFoldDB" id="A0ABD1WVQ0"/>
<name>A0ABD1WVQ0_9LAMI</name>
<gene>
    <name evidence="3" type="ORF">Fot_07404</name>
</gene>
<dbReference type="Proteomes" id="UP001604277">
    <property type="component" value="Unassembled WGS sequence"/>
</dbReference>
<proteinExistence type="predicted"/>
<keyword evidence="4" id="KW-1185">Reference proteome</keyword>
<dbReference type="Gene3D" id="1.25.40.20">
    <property type="entry name" value="Ankyrin repeat-containing domain"/>
    <property type="match status" value="1"/>
</dbReference>
<keyword evidence="1" id="KW-0812">Transmembrane</keyword>
<dbReference type="InterPro" id="IPR036770">
    <property type="entry name" value="Ankyrin_rpt-contain_sf"/>
</dbReference>
<dbReference type="Pfam" id="PF13962">
    <property type="entry name" value="PGG"/>
    <property type="match status" value="1"/>
</dbReference>
<evidence type="ECO:0000313" key="3">
    <source>
        <dbReference type="EMBL" id="KAL2553785.1"/>
    </source>
</evidence>
<feature type="domain" description="PGG" evidence="2">
    <location>
        <begin position="395"/>
        <end position="505"/>
    </location>
</feature>
<protein>
    <submittedName>
        <fullName evidence="3">Ankyrin repeat family protein</fullName>
    </submittedName>
</protein>
<keyword evidence="1" id="KW-1133">Transmembrane helix</keyword>